<accession>A0A2P8I4J0</accession>
<dbReference type="OrthoDB" id="8225825at2"/>
<dbReference type="Proteomes" id="UP000241118">
    <property type="component" value="Unassembled WGS sequence"/>
</dbReference>
<evidence type="ECO:0000256" key="1">
    <source>
        <dbReference type="ARBA" id="ARBA00008710"/>
    </source>
</evidence>
<gene>
    <name evidence="3" type="ORF">B0I31_109172</name>
</gene>
<dbReference type="PANTHER" id="PTHR39428:SF1">
    <property type="entry name" value="F420H(2)-DEPENDENT QUINONE REDUCTASE RV1261C"/>
    <property type="match status" value="1"/>
</dbReference>
<comment type="caution">
    <text evidence="3">The sequence shown here is derived from an EMBL/GenBank/DDBJ whole genome shotgun (WGS) entry which is preliminary data.</text>
</comment>
<organism evidence="3 4">
    <name type="scientific">Saccharothrix carnea</name>
    <dbReference type="NCBI Taxonomy" id="1280637"/>
    <lineage>
        <taxon>Bacteria</taxon>
        <taxon>Bacillati</taxon>
        <taxon>Actinomycetota</taxon>
        <taxon>Actinomycetes</taxon>
        <taxon>Pseudonocardiales</taxon>
        <taxon>Pseudonocardiaceae</taxon>
        <taxon>Saccharothrix</taxon>
    </lineage>
</organism>
<reference evidence="3 4" key="1">
    <citation type="submission" date="2018-03" db="EMBL/GenBank/DDBJ databases">
        <title>Genomic Encyclopedia of Type Strains, Phase III (KMG-III): the genomes of soil and plant-associated and newly described type strains.</title>
        <authorList>
            <person name="Whitman W."/>
        </authorList>
    </citation>
    <scope>NUCLEOTIDE SEQUENCE [LARGE SCALE GENOMIC DNA]</scope>
    <source>
        <strain evidence="3 4">CGMCC 4.7097</strain>
    </source>
</reference>
<sequence length="161" mass="17931">MARRVHPLIRAVARSRPFARVGPRVLPRLDLLVSRLTGGRVIPSEMMFTSLVLTTTGRRSGLPRRVPLLCFPHQGGWYVVGSNWGRERHPAWSTNLLHEPRAEVTFRGRVVPVVAELLTDDGDVGAARAELFRSGAAPVYDTYAARSGRRARLFRLTPVKA</sequence>
<evidence type="ECO:0000313" key="3">
    <source>
        <dbReference type="EMBL" id="PSL53382.1"/>
    </source>
</evidence>
<dbReference type="EMBL" id="PYAX01000009">
    <property type="protein sequence ID" value="PSL53382.1"/>
    <property type="molecule type" value="Genomic_DNA"/>
</dbReference>
<evidence type="ECO:0000256" key="2">
    <source>
        <dbReference type="ARBA" id="ARBA00049106"/>
    </source>
</evidence>
<dbReference type="InterPro" id="IPR012349">
    <property type="entry name" value="Split_barrel_FMN-bd"/>
</dbReference>
<dbReference type="InterPro" id="IPR004378">
    <property type="entry name" value="F420H2_quin_Rdtase"/>
</dbReference>
<dbReference type="NCBIfam" id="TIGR00026">
    <property type="entry name" value="hi_GC_TIGR00026"/>
    <property type="match status" value="1"/>
</dbReference>
<dbReference type="GO" id="GO:0016491">
    <property type="term" value="F:oxidoreductase activity"/>
    <property type="evidence" value="ECO:0007669"/>
    <property type="project" value="InterPro"/>
</dbReference>
<keyword evidence="4" id="KW-1185">Reference proteome</keyword>
<evidence type="ECO:0000313" key="4">
    <source>
        <dbReference type="Proteomes" id="UP000241118"/>
    </source>
</evidence>
<comment type="similarity">
    <text evidence="1">Belongs to the F420H(2)-dependent quinone reductase family.</text>
</comment>
<comment type="catalytic activity">
    <reaction evidence="2">
        <text>oxidized coenzyme F420-(gamma-L-Glu)(n) + a quinol + H(+) = reduced coenzyme F420-(gamma-L-Glu)(n) + a quinone</text>
        <dbReference type="Rhea" id="RHEA:39663"/>
        <dbReference type="Rhea" id="RHEA-COMP:12939"/>
        <dbReference type="Rhea" id="RHEA-COMP:14378"/>
        <dbReference type="ChEBI" id="CHEBI:15378"/>
        <dbReference type="ChEBI" id="CHEBI:24646"/>
        <dbReference type="ChEBI" id="CHEBI:132124"/>
        <dbReference type="ChEBI" id="CHEBI:133980"/>
        <dbReference type="ChEBI" id="CHEBI:139511"/>
    </reaction>
</comment>
<dbReference type="Gene3D" id="2.30.110.10">
    <property type="entry name" value="Electron Transport, Fmn-binding Protein, Chain A"/>
    <property type="match status" value="1"/>
</dbReference>
<protein>
    <submittedName>
        <fullName evidence="3">Deazaflavin-dependent oxidoreductase (Nitroreductase family)</fullName>
    </submittedName>
</protein>
<name>A0A2P8I4J0_SACCR</name>
<dbReference type="PANTHER" id="PTHR39428">
    <property type="entry name" value="F420H(2)-DEPENDENT QUINONE REDUCTASE RV1261C"/>
    <property type="match status" value="1"/>
</dbReference>
<proteinExistence type="inferred from homology"/>
<dbReference type="RefSeq" id="WP_106618095.1">
    <property type="nucleotide sequence ID" value="NZ_PYAX01000009.1"/>
</dbReference>
<dbReference type="AlphaFoldDB" id="A0A2P8I4J0"/>
<dbReference type="Pfam" id="PF04075">
    <property type="entry name" value="F420H2_quin_red"/>
    <property type="match status" value="1"/>
</dbReference>